<proteinExistence type="predicted"/>
<dbReference type="AlphaFoldDB" id="A0A6C0KDR7"/>
<name>A0A6C0KDR7_9ZZZZ</name>
<protein>
    <submittedName>
        <fullName evidence="1">Uncharacterized protein</fullName>
    </submittedName>
</protein>
<evidence type="ECO:0000313" key="1">
    <source>
        <dbReference type="EMBL" id="QHU16172.1"/>
    </source>
</evidence>
<dbReference type="EMBL" id="MN740877">
    <property type="protein sequence ID" value="QHU16172.1"/>
    <property type="molecule type" value="Genomic_DNA"/>
</dbReference>
<accession>A0A6C0KDR7</accession>
<organism evidence="1">
    <name type="scientific">viral metagenome</name>
    <dbReference type="NCBI Taxonomy" id="1070528"/>
    <lineage>
        <taxon>unclassified sequences</taxon>
        <taxon>metagenomes</taxon>
        <taxon>organismal metagenomes</taxon>
    </lineage>
</organism>
<sequence>MLEYDRKQSVENLTYEIIENIPMEEGESNIKIVKYNDLITDLNNMERLQKYELDDYTALVSHYSINYTVKELTRITEYYSLSKRKKRKNELIEEIVMFEKDVSNIELVYKRKKLWDYLKEIKDDKYLSKFLILD</sequence>
<reference evidence="1" key="1">
    <citation type="journal article" date="2020" name="Nature">
        <title>Giant virus diversity and host interactions through global metagenomics.</title>
        <authorList>
            <person name="Schulz F."/>
            <person name="Roux S."/>
            <person name="Paez-Espino D."/>
            <person name="Jungbluth S."/>
            <person name="Walsh D.A."/>
            <person name="Denef V.J."/>
            <person name="McMahon K.D."/>
            <person name="Konstantinidis K.T."/>
            <person name="Eloe-Fadrosh E.A."/>
            <person name="Kyrpides N.C."/>
            <person name="Woyke T."/>
        </authorList>
    </citation>
    <scope>NUCLEOTIDE SEQUENCE</scope>
    <source>
        <strain evidence="1">GVMAG-S-3300011013-78</strain>
    </source>
</reference>